<reference evidence="2 3" key="1">
    <citation type="submission" date="2024-04" db="EMBL/GenBank/DDBJ databases">
        <title>Novel genus in family Flammeovirgaceae.</title>
        <authorList>
            <person name="Nguyen T.H."/>
            <person name="Vuong T.Q."/>
            <person name="Le H."/>
            <person name="Kim S.-G."/>
        </authorList>
    </citation>
    <scope>NUCLEOTIDE SEQUENCE [LARGE SCALE GENOMIC DNA]</scope>
    <source>
        <strain evidence="2 3">JCM 23209</strain>
    </source>
</reference>
<dbReference type="EC" id="3.2.2.-" evidence="2"/>
<keyword evidence="1" id="KW-0460">Magnesium</keyword>
<dbReference type="GO" id="GO:0016798">
    <property type="term" value="F:hydrolase activity, acting on glycosyl bonds"/>
    <property type="evidence" value="ECO:0007669"/>
    <property type="project" value="UniProtKB-KW"/>
</dbReference>
<keyword evidence="2" id="KW-0326">Glycosidase</keyword>
<dbReference type="InterPro" id="IPR036705">
    <property type="entry name" value="Ribosyl_crysJ1_sf"/>
</dbReference>
<evidence type="ECO:0000256" key="1">
    <source>
        <dbReference type="PIRSR" id="PIRSR605502-1"/>
    </source>
</evidence>
<name>A0AAW9S5X6_9BACT</name>
<gene>
    <name evidence="2" type="ORF">AAG747_00460</name>
</gene>
<feature type="binding site" evidence="1">
    <location>
        <position position="46"/>
    </location>
    <ligand>
        <name>Mg(2+)</name>
        <dbReference type="ChEBI" id="CHEBI:18420"/>
        <label>1</label>
    </ligand>
</feature>
<evidence type="ECO:0000313" key="2">
    <source>
        <dbReference type="EMBL" id="MEN7546356.1"/>
    </source>
</evidence>
<sequence length="281" mass="31994">MLTEGAIGDTYGAGFEFADREVIRLHNRLETYIPHPKYASLHKRYTDDTQMALGIAELLLEGTNWNPKMIADKFVEVFQRDRRQGYSEKFYQLLDKVQNGQELLDGIHPQSRRNGAAMRAYPIGILGNESQIMKLARQQALITHHTDTGIRSSQAIALMLHYFRYDKGPQTQLHVYLADWQNYRWNNHWQGEVRVDGEDTVAAVLTLLESGNSLSEILKKSIDLGGDVDTVGSLTMAIGSGCKAIEKDLPLWMYKDLEDGTYGKTYLQKLDQQLRTLTLQL</sequence>
<keyword evidence="3" id="KW-1185">Reference proteome</keyword>
<feature type="binding site" evidence="1">
    <location>
        <position position="47"/>
    </location>
    <ligand>
        <name>Mg(2+)</name>
        <dbReference type="ChEBI" id="CHEBI:18420"/>
        <label>1</label>
    </ligand>
</feature>
<dbReference type="InterPro" id="IPR005502">
    <property type="entry name" value="Ribosyl_crysJ1"/>
</dbReference>
<feature type="binding site" evidence="1">
    <location>
        <position position="48"/>
    </location>
    <ligand>
        <name>Mg(2+)</name>
        <dbReference type="ChEBI" id="CHEBI:18420"/>
        <label>1</label>
    </ligand>
</feature>
<dbReference type="Proteomes" id="UP001403385">
    <property type="component" value="Unassembled WGS sequence"/>
</dbReference>
<dbReference type="Gene3D" id="1.10.4080.10">
    <property type="entry name" value="ADP-ribosylation/Crystallin J1"/>
    <property type="match status" value="1"/>
</dbReference>
<dbReference type="InterPro" id="IPR050792">
    <property type="entry name" value="ADP-ribosylglycohydrolase"/>
</dbReference>
<dbReference type="GO" id="GO:0046872">
    <property type="term" value="F:metal ion binding"/>
    <property type="evidence" value="ECO:0007669"/>
    <property type="project" value="UniProtKB-KW"/>
</dbReference>
<dbReference type="AlphaFoldDB" id="A0AAW9S5X6"/>
<keyword evidence="1" id="KW-0479">Metal-binding</keyword>
<comment type="cofactor">
    <cofactor evidence="1">
        <name>Mg(2+)</name>
        <dbReference type="ChEBI" id="CHEBI:18420"/>
    </cofactor>
    <text evidence="1">Binds 2 magnesium ions per subunit.</text>
</comment>
<evidence type="ECO:0000313" key="3">
    <source>
        <dbReference type="Proteomes" id="UP001403385"/>
    </source>
</evidence>
<dbReference type="Pfam" id="PF03747">
    <property type="entry name" value="ADP_ribosyl_GH"/>
    <property type="match status" value="1"/>
</dbReference>
<proteinExistence type="predicted"/>
<keyword evidence="2" id="KW-0378">Hydrolase</keyword>
<dbReference type="PANTHER" id="PTHR16222">
    <property type="entry name" value="ADP-RIBOSYLGLYCOHYDROLASE"/>
    <property type="match status" value="1"/>
</dbReference>
<dbReference type="SUPFAM" id="SSF101478">
    <property type="entry name" value="ADP-ribosylglycohydrolase"/>
    <property type="match status" value="1"/>
</dbReference>
<dbReference type="PANTHER" id="PTHR16222:SF12">
    <property type="entry name" value="ADP-RIBOSYLGLYCOHYDROLASE-RELATED"/>
    <property type="match status" value="1"/>
</dbReference>
<dbReference type="EMBL" id="JBDKWZ010000001">
    <property type="protein sequence ID" value="MEN7546356.1"/>
    <property type="molecule type" value="Genomic_DNA"/>
</dbReference>
<dbReference type="RefSeq" id="WP_346819144.1">
    <property type="nucleotide sequence ID" value="NZ_JBDKWZ010000001.1"/>
</dbReference>
<protein>
    <submittedName>
        <fullName evidence="2">ADP-ribosylglycohydrolase family protein</fullName>
        <ecNumber evidence="2">3.2.2.-</ecNumber>
    </submittedName>
</protein>
<accession>A0AAW9S5X6</accession>
<organism evidence="2 3">
    <name type="scientific">Rapidithrix thailandica</name>
    <dbReference type="NCBI Taxonomy" id="413964"/>
    <lineage>
        <taxon>Bacteria</taxon>
        <taxon>Pseudomonadati</taxon>
        <taxon>Bacteroidota</taxon>
        <taxon>Cytophagia</taxon>
        <taxon>Cytophagales</taxon>
        <taxon>Flammeovirgaceae</taxon>
        <taxon>Rapidithrix</taxon>
    </lineage>
</organism>
<comment type="caution">
    <text evidence="2">The sequence shown here is derived from an EMBL/GenBank/DDBJ whole genome shotgun (WGS) entry which is preliminary data.</text>
</comment>